<dbReference type="AlphaFoldDB" id="A0A0N5B598"/>
<evidence type="ECO:0000256" key="1">
    <source>
        <dbReference type="SAM" id="MobiDB-lite"/>
    </source>
</evidence>
<accession>A0A0N5B598</accession>
<proteinExistence type="predicted"/>
<dbReference type="Proteomes" id="UP000046392">
    <property type="component" value="Unplaced"/>
</dbReference>
<sequence length="381" mass="43761">MEYTGVKEEYREEKEVSCKSKLSITKKAKNCLGTFEKMSVEEMAEPGKMNKVLQNMELFNTTDNVAAILHYLLNLQQVGLAVISSSYKDVFPLLKEIRQNKEFRNNNDILKLVESLMSRLSKYMVEHGKVDKLTMSKIYQNCVEDCNSSIKRRHKPVVSLGKHRLTGLYGENDNLPPSPVKPKKVKNSNSCKTGGKHQSVGNTGLPRDFPSHAGKQTLTLSLNSQDQRSFDEAHYCSKRNAELPYIIPVIDKEYVEKIPLSYSYMNGSLYEIFTTDKVLEISEEEQNIKEEEYKELMEYLNKERSDKTKMNLCKTYPQNLDDQTICKYQMGENNTIVHKLIIPKETVVENKPSTLFEINSDEAPPSVRVQNILHKLRKEGL</sequence>
<evidence type="ECO:0000313" key="2">
    <source>
        <dbReference type="Proteomes" id="UP000046392"/>
    </source>
</evidence>
<reference evidence="3" key="1">
    <citation type="submission" date="2017-02" db="UniProtKB">
        <authorList>
            <consortium name="WormBaseParasite"/>
        </authorList>
    </citation>
    <scope>IDENTIFICATION</scope>
</reference>
<dbReference type="WBParaSite" id="SPAL_0000124300.1">
    <property type="protein sequence ID" value="SPAL_0000124300.1"/>
    <property type="gene ID" value="SPAL_0000124300"/>
</dbReference>
<protein>
    <submittedName>
        <fullName evidence="3">Uncharacterized protein</fullName>
    </submittedName>
</protein>
<organism evidence="2 3">
    <name type="scientific">Strongyloides papillosus</name>
    <name type="common">Intestinal threadworm</name>
    <dbReference type="NCBI Taxonomy" id="174720"/>
    <lineage>
        <taxon>Eukaryota</taxon>
        <taxon>Metazoa</taxon>
        <taxon>Ecdysozoa</taxon>
        <taxon>Nematoda</taxon>
        <taxon>Chromadorea</taxon>
        <taxon>Rhabditida</taxon>
        <taxon>Tylenchina</taxon>
        <taxon>Panagrolaimomorpha</taxon>
        <taxon>Strongyloidoidea</taxon>
        <taxon>Strongyloididae</taxon>
        <taxon>Strongyloides</taxon>
    </lineage>
</organism>
<evidence type="ECO:0000313" key="3">
    <source>
        <dbReference type="WBParaSite" id="SPAL_0000124300.1"/>
    </source>
</evidence>
<name>A0A0N5B598_STREA</name>
<feature type="region of interest" description="Disordered" evidence="1">
    <location>
        <begin position="169"/>
        <end position="213"/>
    </location>
</feature>
<keyword evidence="2" id="KW-1185">Reference proteome</keyword>